<dbReference type="RefSeq" id="WP_039328756.1">
    <property type="nucleotide sequence ID" value="NZ_JTJJ01000018.1"/>
</dbReference>
<evidence type="ECO:0000313" key="1">
    <source>
        <dbReference type="EMBL" id="KHJ69312.1"/>
    </source>
</evidence>
<sequence length="145" mass="16534">MKELVTQEPGTDRSALRQENVRRASALMLKGLGAPTVTGPDLFRYRDYDTAHLREMTEGWKPPAREVVCAWFEHFQACMPAYATDDRLAVLLGMGREAAHLLSEFRLGFAFVPYHVWRRFLILSGRAGQDIVPVLLNVDDRDDRT</sequence>
<gene>
    <name evidence="1" type="ORF">QU24_04435</name>
</gene>
<evidence type="ECO:0000313" key="2">
    <source>
        <dbReference type="Proteomes" id="UP000030853"/>
    </source>
</evidence>
<reference evidence="1 2" key="1">
    <citation type="submission" date="2014-11" db="EMBL/GenBank/DDBJ databases">
        <title>Genome sequencing of Pantoea rodasii ND03.</title>
        <authorList>
            <person name="Muhamad Yunos N.Y."/>
            <person name="Chan K.-G."/>
        </authorList>
    </citation>
    <scope>NUCLEOTIDE SEQUENCE [LARGE SCALE GENOMIC DNA]</scope>
    <source>
        <strain evidence="1 2">ND03</strain>
    </source>
</reference>
<dbReference type="AlphaFoldDB" id="A0A0B1RDL2"/>
<proteinExistence type="predicted"/>
<dbReference type="EMBL" id="JTJJ01000018">
    <property type="protein sequence ID" value="KHJ69312.1"/>
    <property type="molecule type" value="Genomic_DNA"/>
</dbReference>
<dbReference type="Proteomes" id="UP000030853">
    <property type="component" value="Unassembled WGS sequence"/>
</dbReference>
<name>A0A0B1RDL2_9GAMM</name>
<protein>
    <submittedName>
        <fullName evidence="1">Uncharacterized protein</fullName>
    </submittedName>
</protein>
<organism evidence="1 2">
    <name type="scientific">Pantoea rodasii</name>
    <dbReference type="NCBI Taxonomy" id="1076549"/>
    <lineage>
        <taxon>Bacteria</taxon>
        <taxon>Pseudomonadati</taxon>
        <taxon>Pseudomonadota</taxon>
        <taxon>Gammaproteobacteria</taxon>
        <taxon>Enterobacterales</taxon>
        <taxon>Erwiniaceae</taxon>
        <taxon>Pantoea</taxon>
    </lineage>
</organism>
<comment type="caution">
    <text evidence="1">The sequence shown here is derived from an EMBL/GenBank/DDBJ whole genome shotgun (WGS) entry which is preliminary data.</text>
</comment>
<accession>A0A0B1RDL2</accession>